<evidence type="ECO:0000313" key="1">
    <source>
        <dbReference type="EMBL" id="CAK6970010.1"/>
    </source>
</evidence>
<comment type="caution">
    <text evidence="1">The sequence shown here is derived from an EMBL/GenBank/DDBJ whole genome shotgun (WGS) entry which is preliminary data.</text>
</comment>
<sequence length="160" mass="17231">MQSSRGAVNGHEMKRSLYQLGMSTESEGCWNSLISHARLTEGAALRVRDPEVAESDPAAGMDFSGSRLDFSGRSLAVLQPRAPPPPPPSPADDVIISHRHLGATAAIRRHRSQPIVNSRAPSLPGLLFTESPDKLGLRVTFSHAALPLTGFHVLAYKSIF</sequence>
<accession>A0AAV1PF19</accession>
<gene>
    <name evidence="1" type="ORF">FSCOSCO3_A011242</name>
</gene>
<organism evidence="1 2">
    <name type="scientific">Scomber scombrus</name>
    <name type="common">Atlantic mackerel</name>
    <name type="synonym">Scomber vernalis</name>
    <dbReference type="NCBI Taxonomy" id="13677"/>
    <lineage>
        <taxon>Eukaryota</taxon>
        <taxon>Metazoa</taxon>
        <taxon>Chordata</taxon>
        <taxon>Craniata</taxon>
        <taxon>Vertebrata</taxon>
        <taxon>Euteleostomi</taxon>
        <taxon>Actinopterygii</taxon>
        <taxon>Neopterygii</taxon>
        <taxon>Teleostei</taxon>
        <taxon>Neoteleostei</taxon>
        <taxon>Acanthomorphata</taxon>
        <taxon>Pelagiaria</taxon>
        <taxon>Scombriformes</taxon>
        <taxon>Scombridae</taxon>
        <taxon>Scomber</taxon>
    </lineage>
</organism>
<reference evidence="1 2" key="1">
    <citation type="submission" date="2024-01" db="EMBL/GenBank/DDBJ databases">
        <authorList>
            <person name="Alioto T."/>
            <person name="Alioto T."/>
            <person name="Gomez Garrido J."/>
        </authorList>
    </citation>
    <scope>NUCLEOTIDE SEQUENCE [LARGE SCALE GENOMIC DNA]</scope>
</reference>
<dbReference type="AlphaFoldDB" id="A0AAV1PF19"/>
<dbReference type="EMBL" id="CAWUFR010000147">
    <property type="protein sequence ID" value="CAK6970010.1"/>
    <property type="molecule type" value="Genomic_DNA"/>
</dbReference>
<dbReference type="Proteomes" id="UP001314229">
    <property type="component" value="Unassembled WGS sequence"/>
</dbReference>
<name>A0AAV1PF19_SCOSC</name>
<keyword evidence="2" id="KW-1185">Reference proteome</keyword>
<proteinExistence type="predicted"/>
<evidence type="ECO:0000313" key="2">
    <source>
        <dbReference type="Proteomes" id="UP001314229"/>
    </source>
</evidence>
<protein>
    <submittedName>
        <fullName evidence="1">Uncharacterized protein</fullName>
    </submittedName>
</protein>